<evidence type="ECO:0000256" key="4">
    <source>
        <dbReference type="ARBA" id="ARBA00007983"/>
    </source>
</evidence>
<dbReference type="OrthoDB" id="5379943at2759"/>
<evidence type="ECO:0000256" key="11">
    <source>
        <dbReference type="ARBA" id="ARBA00023211"/>
    </source>
</evidence>
<proteinExistence type="inferred from homology"/>
<comment type="cofactor">
    <cofactor evidence="1">
        <name>Cu cation</name>
        <dbReference type="ChEBI" id="CHEBI:23378"/>
    </cofactor>
</comment>
<comment type="cofactor">
    <cofactor evidence="2">
        <name>Mn(2+)</name>
        <dbReference type="ChEBI" id="CHEBI:29035"/>
    </cofactor>
</comment>
<evidence type="ECO:0000256" key="10">
    <source>
        <dbReference type="ARBA" id="ARBA00023157"/>
    </source>
</evidence>
<evidence type="ECO:0000256" key="13">
    <source>
        <dbReference type="PIRSR" id="PIRSR600269-50"/>
    </source>
</evidence>
<evidence type="ECO:0000256" key="5">
    <source>
        <dbReference type="ARBA" id="ARBA00011738"/>
    </source>
</evidence>
<evidence type="ECO:0000259" key="18">
    <source>
        <dbReference type="Pfam" id="PF02728"/>
    </source>
</evidence>
<comment type="cofactor">
    <cofactor evidence="15">
        <name>Cu cation</name>
        <dbReference type="ChEBI" id="CHEBI:23378"/>
    </cofactor>
    <text evidence="15">Contains 1 topaquinone per subunit.</text>
</comment>
<dbReference type="PROSITE" id="PS01165">
    <property type="entry name" value="COPPER_AMINE_OXID_2"/>
    <property type="match status" value="1"/>
</dbReference>
<keyword evidence="8 15" id="KW-0560">Oxidoreductase</keyword>
<evidence type="ECO:0000313" key="19">
    <source>
        <dbReference type="EMBL" id="EXJ79798.1"/>
    </source>
</evidence>
<dbReference type="FunFam" id="2.70.98.20:FF:000001">
    <property type="entry name" value="Amine oxidase"/>
    <property type="match status" value="1"/>
</dbReference>
<evidence type="ECO:0000256" key="1">
    <source>
        <dbReference type="ARBA" id="ARBA00001935"/>
    </source>
</evidence>
<dbReference type="Pfam" id="PF02728">
    <property type="entry name" value="Cu_amine_oxidN3"/>
    <property type="match status" value="1"/>
</dbReference>
<dbReference type="RefSeq" id="XP_007736372.1">
    <property type="nucleotide sequence ID" value="XM_007738182.1"/>
</dbReference>
<feature type="active site" description="Schiff-base intermediate with substrate; via topaquinone" evidence="13">
    <location>
        <position position="401"/>
    </location>
</feature>
<keyword evidence="9 15" id="KW-0186">Copper</keyword>
<dbReference type="InterPro" id="IPR015798">
    <property type="entry name" value="Cu_amine_oxidase_C"/>
</dbReference>
<reference evidence="19 20" key="1">
    <citation type="submission" date="2013-03" db="EMBL/GenBank/DDBJ databases">
        <title>The Genome Sequence of Capronia epimyces CBS 606.96.</title>
        <authorList>
            <consortium name="The Broad Institute Genomics Platform"/>
            <person name="Cuomo C."/>
            <person name="de Hoog S."/>
            <person name="Gorbushina A."/>
            <person name="Walker B."/>
            <person name="Young S.K."/>
            <person name="Zeng Q."/>
            <person name="Gargeya S."/>
            <person name="Fitzgerald M."/>
            <person name="Haas B."/>
            <person name="Abouelleil A."/>
            <person name="Allen A.W."/>
            <person name="Alvarado L."/>
            <person name="Arachchi H.M."/>
            <person name="Berlin A.M."/>
            <person name="Chapman S.B."/>
            <person name="Gainer-Dewar J."/>
            <person name="Goldberg J."/>
            <person name="Griggs A."/>
            <person name="Gujja S."/>
            <person name="Hansen M."/>
            <person name="Howarth C."/>
            <person name="Imamovic A."/>
            <person name="Ireland A."/>
            <person name="Larimer J."/>
            <person name="McCowan C."/>
            <person name="Murphy C."/>
            <person name="Pearson M."/>
            <person name="Poon T.W."/>
            <person name="Priest M."/>
            <person name="Roberts A."/>
            <person name="Saif S."/>
            <person name="Shea T."/>
            <person name="Sisk P."/>
            <person name="Sykes S."/>
            <person name="Wortman J."/>
            <person name="Nusbaum C."/>
            <person name="Birren B."/>
        </authorList>
    </citation>
    <scope>NUCLEOTIDE SEQUENCE [LARGE SCALE GENOMIC DNA]</scope>
    <source>
        <strain evidence="19 20">CBS 606.96</strain>
    </source>
</reference>
<evidence type="ECO:0000256" key="3">
    <source>
        <dbReference type="ARBA" id="ARBA00001947"/>
    </source>
</evidence>
<evidence type="ECO:0000256" key="6">
    <source>
        <dbReference type="ARBA" id="ARBA00022723"/>
    </source>
</evidence>
<dbReference type="PANTHER" id="PTHR10638">
    <property type="entry name" value="COPPER AMINE OXIDASE"/>
    <property type="match status" value="1"/>
</dbReference>
<dbReference type="GO" id="GO:0009308">
    <property type="term" value="P:amine metabolic process"/>
    <property type="evidence" value="ECO:0007669"/>
    <property type="project" value="UniProtKB-UniRule"/>
</dbReference>
<dbReference type="EC" id="1.4.3.-" evidence="15"/>
<accession>W9XHU0</accession>
<dbReference type="InterPro" id="IPR049947">
    <property type="entry name" value="Cu_Am_Ox_Cu-bd"/>
</dbReference>
<evidence type="ECO:0000256" key="15">
    <source>
        <dbReference type="RuleBase" id="RU000672"/>
    </source>
</evidence>
<organism evidence="19 20">
    <name type="scientific">Capronia epimyces CBS 606.96</name>
    <dbReference type="NCBI Taxonomy" id="1182542"/>
    <lineage>
        <taxon>Eukaryota</taxon>
        <taxon>Fungi</taxon>
        <taxon>Dikarya</taxon>
        <taxon>Ascomycota</taxon>
        <taxon>Pezizomycotina</taxon>
        <taxon>Eurotiomycetes</taxon>
        <taxon>Chaetothyriomycetidae</taxon>
        <taxon>Chaetothyriales</taxon>
        <taxon>Herpotrichiellaceae</taxon>
        <taxon>Capronia</taxon>
    </lineage>
</organism>
<evidence type="ECO:0000313" key="20">
    <source>
        <dbReference type="Proteomes" id="UP000019478"/>
    </source>
</evidence>
<keyword evidence="6 15" id="KW-0479">Metal-binding</keyword>
<comment type="caution">
    <text evidence="19">The sequence shown here is derived from an EMBL/GenBank/DDBJ whole genome shotgun (WGS) entry which is preliminary data.</text>
</comment>
<dbReference type="InterPro" id="IPR015802">
    <property type="entry name" value="Cu_amine_oxidase_N3"/>
</dbReference>
<evidence type="ECO:0000256" key="12">
    <source>
        <dbReference type="ARBA" id="ARBA00048032"/>
    </source>
</evidence>
<dbReference type="PANTHER" id="PTHR10638:SF86">
    <property type="entry name" value="COPPER AMINE OXIDASE 1-RELATED"/>
    <property type="match status" value="1"/>
</dbReference>
<dbReference type="Proteomes" id="UP000019478">
    <property type="component" value="Unassembled WGS sequence"/>
</dbReference>
<comment type="PTM">
    <text evidence="14 15">Topaquinone (TPQ) is generated by copper-dependent autoxidation of a specific tyrosyl residue.</text>
</comment>
<evidence type="ECO:0000259" key="16">
    <source>
        <dbReference type="Pfam" id="PF01179"/>
    </source>
</evidence>
<evidence type="ECO:0000256" key="14">
    <source>
        <dbReference type="PIRSR" id="PIRSR600269-51"/>
    </source>
</evidence>
<dbReference type="InterPro" id="IPR049948">
    <property type="entry name" value="Cu_Am_ox_TPQ-bd"/>
</dbReference>
<keyword evidence="10" id="KW-1015">Disulfide bond</keyword>
<comment type="catalytic activity">
    <reaction evidence="12">
        <text>a primary methyl amine + O2 + H2O = an aldehyde + H2O2 + NH4(+)</text>
        <dbReference type="Rhea" id="RHEA:16153"/>
        <dbReference type="ChEBI" id="CHEBI:15377"/>
        <dbReference type="ChEBI" id="CHEBI:15379"/>
        <dbReference type="ChEBI" id="CHEBI:16240"/>
        <dbReference type="ChEBI" id="CHEBI:17478"/>
        <dbReference type="ChEBI" id="CHEBI:28938"/>
        <dbReference type="ChEBI" id="CHEBI:228804"/>
        <dbReference type="EC" id="1.4.3.21"/>
    </reaction>
</comment>
<dbReference type="SUPFAM" id="SSF54416">
    <property type="entry name" value="Amine oxidase N-terminal region"/>
    <property type="match status" value="2"/>
</dbReference>
<dbReference type="SUPFAM" id="SSF49998">
    <property type="entry name" value="Amine oxidase catalytic domain"/>
    <property type="match status" value="1"/>
</dbReference>
<comment type="subunit">
    <text evidence="5">Homodimer.</text>
</comment>
<dbReference type="HOGENOM" id="CLU_011500_3_2_1"/>
<dbReference type="FunFam" id="3.10.450.40:FF:000019">
    <property type="entry name" value="Amine oxidase"/>
    <property type="match status" value="1"/>
</dbReference>
<name>W9XHU0_9EURO</name>
<comment type="cofactor">
    <cofactor evidence="3">
        <name>Zn(2+)</name>
        <dbReference type="ChEBI" id="CHEBI:29105"/>
    </cofactor>
</comment>
<dbReference type="InterPro" id="IPR036460">
    <property type="entry name" value="Cu_amine_oxidase_C_sf"/>
</dbReference>
<protein>
    <recommendedName>
        <fullName evidence="15">Amine oxidase</fullName>
        <ecNumber evidence="15">1.4.3.-</ecNumber>
    </recommendedName>
</protein>
<dbReference type="EMBL" id="AMGY01000007">
    <property type="protein sequence ID" value="EXJ79798.1"/>
    <property type="molecule type" value="Genomic_DNA"/>
</dbReference>
<keyword evidence="7 13" id="KW-0801">TPQ</keyword>
<dbReference type="Gene3D" id="2.70.98.20">
    <property type="entry name" value="Copper amine oxidase, catalytic domain"/>
    <property type="match status" value="1"/>
</dbReference>
<dbReference type="PROSITE" id="PS01164">
    <property type="entry name" value="COPPER_AMINE_OXID_1"/>
    <property type="match status" value="1"/>
</dbReference>
<feature type="domain" description="Copper amine oxidase N3-terminal" evidence="18">
    <location>
        <begin position="111"/>
        <end position="212"/>
    </location>
</feature>
<dbReference type="Gene3D" id="3.10.450.40">
    <property type="match status" value="2"/>
</dbReference>
<sequence>MVLERVKQLAQQVSNTIAPAHPLDPLSSLEIEAAVTILRGKYGKLYYNAVTLLEPPKDQMLKWLAAPEATPRPHRIADIVVITTDGKVYDGNVDLTEGKVISWMETPNVQPLITMEDLNAVEDVVRKDPKVIEQCGLVGIPADEMHKVYCDPWTIGYDERFGNGVRLQQALMYYRPHIDDSQYSYPLDFCPIYDANKREIVHIDVPKIRRPVSKASPNNYTVQSIEAAGGYRTDLKPINITQPEGVSFKITGRIIEWQNFSVHVGFNYREGIVLNNITYFDKNENKTRPLFYRLSLAEMVVPYGNPEHPHQRKHAFDLGEYGGGYMTNSLSLGCDCKGSIHYMDAEFVNRAGSAQTIKNAICIHEEDNGILFKHTDFRDDSVIVTRARKLIISQIFTAANYEYCVYWIFHQDGTIQLEIKLTGILNTYAMNPGEDTKGWGTEVYPGVNAHNHQHLFCLRIDPNIDGPNNTIFQVDAAQGPGEPGSEENFYGNAFYAKKTKYTNPIEAMADYEGSTSRSWDIANENKINPYSHKPVSYKLVSREVPPLLPKENSLVWKRAGFARHAVHVTKYSDEQLHPAGRHVPQTSGEPSMGLPQWINAHPQAKIDNEDIVLWHTFGLTHFPAPEDYPVMPAEPMSLLLRPRNFFLRNPALDVPPSYARTPSQVAAGKNGCNCTDKVSVQV</sequence>
<evidence type="ECO:0000256" key="7">
    <source>
        <dbReference type="ARBA" id="ARBA00022772"/>
    </source>
</evidence>
<dbReference type="InterPro" id="IPR000269">
    <property type="entry name" value="Cu_amine_oxidase"/>
</dbReference>
<dbReference type="InterPro" id="IPR015800">
    <property type="entry name" value="Cu_amine_oxidase_N2"/>
</dbReference>
<comment type="similarity">
    <text evidence="4 15">Belongs to the copper/topaquinone oxidase family.</text>
</comment>
<dbReference type="GO" id="GO:0048038">
    <property type="term" value="F:quinone binding"/>
    <property type="evidence" value="ECO:0007669"/>
    <property type="project" value="InterPro"/>
</dbReference>
<dbReference type="FunFam" id="3.10.450.40:FF:000014">
    <property type="entry name" value="Peroxisomal primary amine oxidase"/>
    <property type="match status" value="1"/>
</dbReference>
<evidence type="ECO:0000256" key="8">
    <source>
        <dbReference type="ARBA" id="ARBA00023002"/>
    </source>
</evidence>
<evidence type="ECO:0000256" key="2">
    <source>
        <dbReference type="ARBA" id="ARBA00001936"/>
    </source>
</evidence>
<feature type="modified residue" description="2',4',5'-topaquinone" evidence="14">
    <location>
        <position position="401"/>
    </location>
</feature>
<feature type="domain" description="Copper amine oxidase catalytic" evidence="16">
    <location>
        <begin position="238"/>
        <end position="652"/>
    </location>
</feature>
<dbReference type="eggNOG" id="KOG1186">
    <property type="taxonomic scope" value="Eukaryota"/>
</dbReference>
<dbReference type="AlphaFoldDB" id="W9XHU0"/>
<feature type="active site" description="Proton acceptor" evidence="13">
    <location>
        <position position="317"/>
    </location>
</feature>
<dbReference type="GO" id="GO:0005507">
    <property type="term" value="F:copper ion binding"/>
    <property type="evidence" value="ECO:0007669"/>
    <property type="project" value="InterPro"/>
</dbReference>
<dbReference type="Pfam" id="PF02727">
    <property type="entry name" value="Cu_amine_oxidN2"/>
    <property type="match status" value="1"/>
</dbReference>
<dbReference type="STRING" id="1182542.W9XHU0"/>
<dbReference type="GeneID" id="19172172"/>
<feature type="domain" description="Copper amine oxidase N2-terminal" evidence="17">
    <location>
        <begin position="21"/>
        <end position="104"/>
    </location>
</feature>
<dbReference type="GO" id="GO:0008131">
    <property type="term" value="F:primary methylamine oxidase activity"/>
    <property type="evidence" value="ECO:0007669"/>
    <property type="project" value="UniProtKB-EC"/>
</dbReference>
<dbReference type="Pfam" id="PF01179">
    <property type="entry name" value="Cu_amine_oxid"/>
    <property type="match status" value="1"/>
</dbReference>
<gene>
    <name evidence="19" type="ORF">A1O3_08083</name>
</gene>
<keyword evidence="20" id="KW-1185">Reference proteome</keyword>
<dbReference type="NCBIfam" id="NF008559">
    <property type="entry name" value="PRK11504.1"/>
    <property type="match status" value="1"/>
</dbReference>
<evidence type="ECO:0000259" key="17">
    <source>
        <dbReference type="Pfam" id="PF02727"/>
    </source>
</evidence>
<keyword evidence="11" id="KW-0464">Manganese</keyword>
<evidence type="ECO:0000256" key="9">
    <source>
        <dbReference type="ARBA" id="ARBA00023008"/>
    </source>
</evidence>
<dbReference type="InterPro" id="IPR016182">
    <property type="entry name" value="Cu_amine_oxidase_N-reg"/>
</dbReference>